<comment type="caution">
    <text evidence="4">The sequence shown here is derived from an EMBL/GenBank/DDBJ whole genome shotgun (WGS) entry which is preliminary data.</text>
</comment>
<feature type="region of interest" description="Disordered" evidence="1">
    <location>
        <begin position="162"/>
        <end position="196"/>
    </location>
</feature>
<dbReference type="InterPro" id="IPR050560">
    <property type="entry name" value="MYB_TF"/>
</dbReference>
<dbReference type="VEuPathDB" id="TrichDB:TRFO_36200"/>
<dbReference type="Pfam" id="PF13921">
    <property type="entry name" value="Myb_DNA-bind_6"/>
    <property type="match status" value="1"/>
</dbReference>
<dbReference type="InterPro" id="IPR009057">
    <property type="entry name" value="Homeodomain-like_sf"/>
</dbReference>
<feature type="domain" description="Myb-like" evidence="2">
    <location>
        <begin position="77"/>
        <end position="127"/>
    </location>
</feature>
<evidence type="ECO:0000313" key="4">
    <source>
        <dbReference type="EMBL" id="OHS97552.1"/>
    </source>
</evidence>
<dbReference type="Proteomes" id="UP000179807">
    <property type="component" value="Unassembled WGS sequence"/>
</dbReference>
<dbReference type="EMBL" id="MLAK01001108">
    <property type="protein sequence ID" value="OHS97552.1"/>
    <property type="molecule type" value="Genomic_DNA"/>
</dbReference>
<name>A0A1J4JEL5_9EUKA</name>
<dbReference type="AlphaFoldDB" id="A0A1J4JEL5"/>
<feature type="domain" description="HTH myb-type" evidence="3">
    <location>
        <begin position="28"/>
        <end position="80"/>
    </location>
</feature>
<feature type="compositionally biased region" description="Basic residues" evidence="1">
    <location>
        <begin position="162"/>
        <end position="172"/>
    </location>
</feature>
<evidence type="ECO:0000256" key="1">
    <source>
        <dbReference type="SAM" id="MobiDB-lite"/>
    </source>
</evidence>
<gene>
    <name evidence="4" type="ORF">TRFO_36200</name>
</gene>
<dbReference type="PANTHER" id="PTHR45614:SF69">
    <property type="entry name" value="CHROMOSOME UNDETERMINED SCAFFOLD_38, WHOLE GENOME SHOTGUN SEQUENCE"/>
    <property type="match status" value="1"/>
</dbReference>
<dbReference type="PROSITE" id="PS50090">
    <property type="entry name" value="MYB_LIKE"/>
    <property type="match status" value="2"/>
</dbReference>
<sequence length="316" mass="36306">MTKNPWAINLDSETTNIDDEHLSKVCACRRRVFSTEEDKILADLVQSQQCTNWFEIAQKMPGRTARQCRDRWINYLSPTNSFAPWSQEEDELIIEKVNELGTSWSSISKFVEGRSDNTLKNRWYSGLKKNCFIDENGKYVLKNSKNEGKGIPRAKIYQIRANKRKLHPKRAARKTESQSKETPQSEIPEIETHQSSSYKSSSYFEHNVLTELQQDFFYAIPQILFGSPAQPIIIPPNPYLQSQNSNSSSNSAIVSNSNFVAPLYAQSAADSTQDSSADSTNGESFDNDFWDRHLFHQIREMSQDPFNVTDLYGEWF</sequence>
<dbReference type="SMART" id="SM00717">
    <property type="entry name" value="SANT"/>
    <property type="match status" value="2"/>
</dbReference>
<accession>A0A1J4JEL5</accession>
<feature type="domain" description="HTH myb-type" evidence="3">
    <location>
        <begin position="84"/>
        <end position="131"/>
    </location>
</feature>
<dbReference type="GeneID" id="94845388"/>
<dbReference type="GO" id="GO:0000981">
    <property type="term" value="F:DNA-binding transcription factor activity, RNA polymerase II-specific"/>
    <property type="evidence" value="ECO:0007669"/>
    <property type="project" value="TreeGrafter"/>
</dbReference>
<evidence type="ECO:0000313" key="5">
    <source>
        <dbReference type="Proteomes" id="UP000179807"/>
    </source>
</evidence>
<organism evidence="4 5">
    <name type="scientific">Tritrichomonas foetus</name>
    <dbReference type="NCBI Taxonomy" id="1144522"/>
    <lineage>
        <taxon>Eukaryota</taxon>
        <taxon>Metamonada</taxon>
        <taxon>Parabasalia</taxon>
        <taxon>Tritrichomonadida</taxon>
        <taxon>Tritrichomonadidae</taxon>
        <taxon>Tritrichomonas</taxon>
    </lineage>
</organism>
<proteinExistence type="predicted"/>
<reference evidence="4" key="1">
    <citation type="submission" date="2016-10" db="EMBL/GenBank/DDBJ databases">
        <authorList>
            <person name="Benchimol M."/>
            <person name="Almeida L.G."/>
            <person name="Vasconcelos A.T."/>
            <person name="Perreira-Neves A."/>
            <person name="Rosa I.A."/>
            <person name="Tasca T."/>
            <person name="Bogo M.R."/>
            <person name="de Souza W."/>
        </authorList>
    </citation>
    <scope>NUCLEOTIDE SEQUENCE [LARGE SCALE GENOMIC DNA]</scope>
    <source>
        <strain evidence="4">K</strain>
    </source>
</reference>
<evidence type="ECO:0000259" key="2">
    <source>
        <dbReference type="PROSITE" id="PS50090"/>
    </source>
</evidence>
<dbReference type="PANTHER" id="PTHR45614">
    <property type="entry name" value="MYB PROTEIN-RELATED"/>
    <property type="match status" value="1"/>
</dbReference>
<protein>
    <submittedName>
        <fullName evidence="4">Myb-like DNA-binding domain containing protein</fullName>
    </submittedName>
</protein>
<feature type="domain" description="Myb-like" evidence="2">
    <location>
        <begin position="29"/>
        <end position="76"/>
    </location>
</feature>
<dbReference type="SUPFAM" id="SSF46689">
    <property type="entry name" value="Homeodomain-like"/>
    <property type="match status" value="1"/>
</dbReference>
<dbReference type="GO" id="GO:0005634">
    <property type="term" value="C:nucleus"/>
    <property type="evidence" value="ECO:0007669"/>
    <property type="project" value="TreeGrafter"/>
</dbReference>
<dbReference type="GO" id="GO:0000978">
    <property type="term" value="F:RNA polymerase II cis-regulatory region sequence-specific DNA binding"/>
    <property type="evidence" value="ECO:0007669"/>
    <property type="project" value="TreeGrafter"/>
</dbReference>
<dbReference type="Gene3D" id="1.10.10.60">
    <property type="entry name" value="Homeodomain-like"/>
    <property type="match status" value="2"/>
</dbReference>
<dbReference type="PROSITE" id="PS51294">
    <property type="entry name" value="HTH_MYB"/>
    <property type="match status" value="2"/>
</dbReference>
<dbReference type="CDD" id="cd00167">
    <property type="entry name" value="SANT"/>
    <property type="match status" value="2"/>
</dbReference>
<dbReference type="InterPro" id="IPR001005">
    <property type="entry name" value="SANT/Myb"/>
</dbReference>
<dbReference type="RefSeq" id="XP_068350689.1">
    <property type="nucleotide sequence ID" value="XM_068510684.1"/>
</dbReference>
<keyword evidence="5" id="KW-1185">Reference proteome</keyword>
<dbReference type="OrthoDB" id="2143914at2759"/>
<dbReference type="InterPro" id="IPR017930">
    <property type="entry name" value="Myb_dom"/>
</dbReference>
<evidence type="ECO:0000259" key="3">
    <source>
        <dbReference type="PROSITE" id="PS51294"/>
    </source>
</evidence>